<dbReference type="Proteomes" id="UP000005387">
    <property type="component" value="Unassembled WGS sequence"/>
</dbReference>
<dbReference type="PRINTS" id="PR00080">
    <property type="entry name" value="SDRFAMILY"/>
</dbReference>
<dbReference type="PROSITE" id="PS00061">
    <property type="entry name" value="ADH_SHORT"/>
    <property type="match status" value="1"/>
</dbReference>
<dbReference type="PIRSF" id="PIRSF000126">
    <property type="entry name" value="11-beta-HSD1"/>
    <property type="match status" value="1"/>
</dbReference>
<dbReference type="PANTHER" id="PTHR44196">
    <property type="entry name" value="DEHYDROGENASE/REDUCTASE SDR FAMILY MEMBER 7B"/>
    <property type="match status" value="1"/>
</dbReference>
<comment type="similarity">
    <text evidence="1 3">Belongs to the short-chain dehydrogenases/reductases (SDR) family.</text>
</comment>
<evidence type="ECO:0000256" key="2">
    <source>
        <dbReference type="ARBA" id="ARBA00023002"/>
    </source>
</evidence>
<organism evidence="5 6">
    <name type="scientific">Paenibacillus curdlanolyticus YK9</name>
    <dbReference type="NCBI Taxonomy" id="717606"/>
    <lineage>
        <taxon>Bacteria</taxon>
        <taxon>Bacillati</taxon>
        <taxon>Bacillota</taxon>
        <taxon>Bacilli</taxon>
        <taxon>Bacillales</taxon>
        <taxon>Paenibacillaceae</taxon>
        <taxon>Paenibacillus</taxon>
    </lineage>
</organism>
<keyword evidence="6" id="KW-1185">Reference proteome</keyword>
<proteinExistence type="inferred from homology"/>
<dbReference type="PRINTS" id="PR00081">
    <property type="entry name" value="GDHRDH"/>
</dbReference>
<protein>
    <submittedName>
        <fullName evidence="5">Short-chain dehydrogenase/reductase SDR</fullName>
    </submittedName>
</protein>
<reference evidence="5 6" key="1">
    <citation type="submission" date="2010-07" db="EMBL/GenBank/DDBJ databases">
        <title>The draft genome of Paenibacillus curdlanolyticus YK9.</title>
        <authorList>
            <consortium name="US DOE Joint Genome Institute (JGI-PGF)"/>
            <person name="Lucas S."/>
            <person name="Copeland A."/>
            <person name="Lapidus A."/>
            <person name="Cheng J.-F."/>
            <person name="Bruce D."/>
            <person name="Goodwin L."/>
            <person name="Pitluck S."/>
            <person name="Land M.L."/>
            <person name="Hauser L."/>
            <person name="Chang Y.-J."/>
            <person name="Jeffries C."/>
            <person name="Anderson I.J."/>
            <person name="Johnson E."/>
            <person name="Loganathan U."/>
            <person name="Mulhopadhyay B."/>
            <person name="Kyrpides N."/>
            <person name="Woyke T.J."/>
        </authorList>
    </citation>
    <scope>NUCLEOTIDE SEQUENCE [LARGE SCALE GENOMIC DNA]</scope>
    <source>
        <strain evidence="5 6">YK9</strain>
    </source>
</reference>
<dbReference type="InterPro" id="IPR020904">
    <property type="entry name" value="Sc_DH/Rdtase_CS"/>
</dbReference>
<keyword evidence="2" id="KW-0560">Oxidoreductase</keyword>
<dbReference type="GO" id="GO:0016020">
    <property type="term" value="C:membrane"/>
    <property type="evidence" value="ECO:0007669"/>
    <property type="project" value="TreeGrafter"/>
</dbReference>
<dbReference type="eggNOG" id="COG0300">
    <property type="taxonomic scope" value="Bacteria"/>
</dbReference>
<name>E0I4N4_9BACL</name>
<evidence type="ECO:0000256" key="3">
    <source>
        <dbReference type="RuleBase" id="RU000363"/>
    </source>
</evidence>
<feature type="domain" description="Ketoreductase" evidence="4">
    <location>
        <begin position="3"/>
        <end position="186"/>
    </location>
</feature>
<dbReference type="InterPro" id="IPR002347">
    <property type="entry name" value="SDR_fam"/>
</dbReference>
<evidence type="ECO:0000313" key="5">
    <source>
        <dbReference type="EMBL" id="EFM12565.1"/>
    </source>
</evidence>
<dbReference type="OrthoDB" id="9808814at2"/>
<dbReference type="SMART" id="SM00822">
    <property type="entry name" value="PKS_KR"/>
    <property type="match status" value="1"/>
</dbReference>
<dbReference type="Pfam" id="PF00106">
    <property type="entry name" value="adh_short"/>
    <property type="match status" value="1"/>
</dbReference>
<evidence type="ECO:0000259" key="4">
    <source>
        <dbReference type="SMART" id="SM00822"/>
    </source>
</evidence>
<dbReference type="SUPFAM" id="SSF51735">
    <property type="entry name" value="NAD(P)-binding Rossmann-fold domains"/>
    <property type="match status" value="1"/>
</dbReference>
<evidence type="ECO:0000256" key="1">
    <source>
        <dbReference type="ARBA" id="ARBA00006484"/>
    </source>
</evidence>
<dbReference type="EMBL" id="AEDD01000001">
    <property type="protein sequence ID" value="EFM12565.1"/>
    <property type="molecule type" value="Genomic_DNA"/>
</dbReference>
<evidence type="ECO:0000313" key="6">
    <source>
        <dbReference type="Proteomes" id="UP000005387"/>
    </source>
</evidence>
<dbReference type="PANTHER" id="PTHR44196:SF2">
    <property type="entry name" value="SHORT-CHAIN DEHYDROGENASE-RELATED"/>
    <property type="match status" value="1"/>
</dbReference>
<dbReference type="InterPro" id="IPR036291">
    <property type="entry name" value="NAD(P)-bd_dom_sf"/>
</dbReference>
<gene>
    <name evidence="5" type="ORF">PaecuDRAFT_0076</name>
</gene>
<dbReference type="CDD" id="cd05233">
    <property type="entry name" value="SDR_c"/>
    <property type="match status" value="1"/>
</dbReference>
<dbReference type="AlphaFoldDB" id="E0I4N4"/>
<accession>E0I4N4</accession>
<dbReference type="GO" id="GO:0016491">
    <property type="term" value="F:oxidoreductase activity"/>
    <property type="evidence" value="ECO:0007669"/>
    <property type="project" value="UniProtKB-KW"/>
</dbReference>
<dbReference type="InterPro" id="IPR057326">
    <property type="entry name" value="KR_dom"/>
</dbReference>
<dbReference type="STRING" id="717606.PaecuDRAFT_0076"/>
<sequence length="260" mass="28340">MGKTVLITGASSGIGKAFADIYAGQQATVVLASRNEEKLEALATQLRSRYSAEVIVIPVDLAQASGPQRLFDEVHNQRLMVDVLINNAGVGSYGFLHEQQISDELAMLQLNVHSLAHLMMLFLPEMVNRRSGQILNIGSTTSFYPCPLSANYSASKAFVLYLTEAAANELRGTGVTVTALCPGGTGTAFFSSAKMDNQKVADAKALMDPRRVAEIGVKALNKRKIFVVPGLQNWLLTQAPRFLPRSWVTRTTRSVIEQKR</sequence>
<dbReference type="RefSeq" id="WP_006036094.1">
    <property type="nucleotide sequence ID" value="NZ_AEDD01000001.1"/>
</dbReference>
<dbReference type="Gene3D" id="3.40.50.720">
    <property type="entry name" value="NAD(P)-binding Rossmann-like Domain"/>
    <property type="match status" value="1"/>
</dbReference>